<reference evidence="8" key="1">
    <citation type="journal article" date="2024" name="Gigascience">
        <title>Chromosome-level genome of the poultry shaft louse Menopon gallinae provides insight into the host-switching and adaptive evolution of parasitic lice.</title>
        <authorList>
            <person name="Xu Y."/>
            <person name="Ma L."/>
            <person name="Liu S."/>
            <person name="Liang Y."/>
            <person name="Liu Q."/>
            <person name="He Z."/>
            <person name="Tian L."/>
            <person name="Duan Y."/>
            <person name="Cai W."/>
            <person name="Li H."/>
            <person name="Song F."/>
        </authorList>
    </citation>
    <scope>NUCLEOTIDE SEQUENCE</scope>
    <source>
        <strain evidence="8">Cailab_2023a</strain>
    </source>
</reference>
<evidence type="ECO:0000256" key="2">
    <source>
        <dbReference type="ARBA" id="ARBA00022679"/>
    </source>
</evidence>
<dbReference type="Gene3D" id="3.30.420.10">
    <property type="entry name" value="Ribonuclease H-like superfamily/Ribonuclease H"/>
    <property type="match status" value="1"/>
</dbReference>
<dbReference type="InterPro" id="IPR036397">
    <property type="entry name" value="RNaseH_sf"/>
</dbReference>
<organism evidence="8">
    <name type="scientific">Menopon gallinae</name>
    <name type="common">poultry shaft louse</name>
    <dbReference type="NCBI Taxonomy" id="328185"/>
    <lineage>
        <taxon>Eukaryota</taxon>
        <taxon>Metazoa</taxon>
        <taxon>Ecdysozoa</taxon>
        <taxon>Arthropoda</taxon>
        <taxon>Hexapoda</taxon>
        <taxon>Insecta</taxon>
        <taxon>Pterygota</taxon>
        <taxon>Neoptera</taxon>
        <taxon>Paraneoptera</taxon>
        <taxon>Psocodea</taxon>
        <taxon>Troctomorpha</taxon>
        <taxon>Phthiraptera</taxon>
        <taxon>Amblycera</taxon>
        <taxon>Menoponidae</taxon>
        <taxon>Menopon</taxon>
    </lineage>
</organism>
<dbReference type="Pfam" id="PF17921">
    <property type="entry name" value="Integrase_H2C2"/>
    <property type="match status" value="1"/>
</dbReference>
<dbReference type="AlphaFoldDB" id="A0AAW2I7Z4"/>
<keyword evidence="2" id="KW-0808">Transferase</keyword>
<feature type="compositionally biased region" description="Polar residues" evidence="6">
    <location>
        <begin position="147"/>
        <end position="163"/>
    </location>
</feature>
<dbReference type="InterPro" id="IPR021109">
    <property type="entry name" value="Peptidase_aspartic_dom_sf"/>
</dbReference>
<feature type="region of interest" description="Disordered" evidence="6">
    <location>
        <begin position="144"/>
        <end position="163"/>
    </location>
</feature>
<dbReference type="SUPFAM" id="SSF53098">
    <property type="entry name" value="Ribonuclease H-like"/>
    <property type="match status" value="1"/>
</dbReference>
<keyword evidence="3" id="KW-0548">Nucleotidyltransferase</keyword>
<name>A0AAW2I7Z4_9NEOP</name>
<proteinExistence type="predicted"/>
<keyword evidence="5" id="KW-0378">Hydrolase</keyword>
<dbReference type="SMART" id="SM00343">
    <property type="entry name" value="ZnF_C2HC"/>
    <property type="match status" value="2"/>
</dbReference>
<comment type="caution">
    <text evidence="8">The sequence shown here is derived from an EMBL/GenBank/DDBJ whole genome shotgun (WGS) entry which is preliminary data.</text>
</comment>
<accession>A0AAW2I7Z4</accession>
<dbReference type="CDD" id="cd00303">
    <property type="entry name" value="retropepsin_like"/>
    <property type="match status" value="1"/>
</dbReference>
<dbReference type="GO" id="GO:0015074">
    <property type="term" value="P:DNA integration"/>
    <property type="evidence" value="ECO:0007669"/>
    <property type="project" value="InterPro"/>
</dbReference>
<dbReference type="PROSITE" id="PS50994">
    <property type="entry name" value="INTEGRASE"/>
    <property type="match status" value="1"/>
</dbReference>
<evidence type="ECO:0000256" key="3">
    <source>
        <dbReference type="ARBA" id="ARBA00022695"/>
    </source>
</evidence>
<dbReference type="GO" id="GO:0003676">
    <property type="term" value="F:nucleic acid binding"/>
    <property type="evidence" value="ECO:0007669"/>
    <property type="project" value="InterPro"/>
</dbReference>
<evidence type="ECO:0000256" key="6">
    <source>
        <dbReference type="SAM" id="MobiDB-lite"/>
    </source>
</evidence>
<evidence type="ECO:0000256" key="1">
    <source>
        <dbReference type="ARBA" id="ARBA00012493"/>
    </source>
</evidence>
<gene>
    <name evidence="8" type="ORF">PYX00_000313</name>
</gene>
<dbReference type="InterPro" id="IPR036875">
    <property type="entry name" value="Znf_CCHC_sf"/>
</dbReference>
<dbReference type="PANTHER" id="PTHR37984">
    <property type="entry name" value="PROTEIN CBG26694"/>
    <property type="match status" value="1"/>
</dbReference>
<keyword evidence="4" id="KW-0540">Nuclease</keyword>
<dbReference type="Pfam" id="PF13650">
    <property type="entry name" value="Asp_protease_2"/>
    <property type="match status" value="1"/>
</dbReference>
<evidence type="ECO:0000256" key="4">
    <source>
        <dbReference type="ARBA" id="ARBA00022722"/>
    </source>
</evidence>
<dbReference type="GO" id="GO:0003964">
    <property type="term" value="F:RNA-directed DNA polymerase activity"/>
    <property type="evidence" value="ECO:0007669"/>
    <property type="project" value="UniProtKB-EC"/>
</dbReference>
<dbReference type="GO" id="GO:0004519">
    <property type="term" value="F:endonuclease activity"/>
    <property type="evidence" value="ECO:0007669"/>
    <property type="project" value="UniProtKB-KW"/>
</dbReference>
<dbReference type="Gene3D" id="2.40.70.10">
    <property type="entry name" value="Acid Proteases"/>
    <property type="match status" value="1"/>
</dbReference>
<dbReference type="Gene3D" id="4.10.60.10">
    <property type="entry name" value="Zinc finger, CCHC-type"/>
    <property type="match status" value="1"/>
</dbReference>
<sequence length="671" mass="76678">MYEATVSSHNLSVIEQFLILVNALPIQLRRNLPTEPTRENLSWILKHLTDRYGDDETRILREIRDLKFSRTAFSAYVDRLTGLWIQAKESGMPLEVASITIQTQLWENLPRNIAILLKSEEVQSVDNFLKILTKRAKVERELAWSTPHKQTPAQSGSISKSRQNSGSACLLCNRFGHSTTNCRSNTPEARRTKAIQLGLCLKCLRKGHKSNECTAKLQCSSCKAGHHSVFCTKRPTMNNISDVPSDEETVLDTRCVGLYDTGASLSAISKEKLAQLRTTCKYTRYPVSMADGSRVNCSGRVNLAVTIAQTTKTVPFHVFEKLQHDIIMGTNIIKLFELEQRKEGIFQGSTLISHKLNVPGHVGKFGGVLDDLLDKYEVLFQGLGQTKRLHHEIRLLNNKEYQIENIDHIRGQDNVLADTLSRIQLNMITVPAPPLDEDEVIRQDKQNFTKKNERWFYVDKNGPVESYRLYIRNPEEQRTILKAVHDNGHLGLFKNQEEIRKRFWWPNWKKDVKAVLENCVLCQKFKDNIEKTRLPLTATPVEESNWRKVGLDICGPFQKSQKNNKYIIMLQDYASKFLTGTAVPVANTNAILQWLTDTFLVFGWPRVIVCDRGSQFESRQFKNFAKENNIVVPVSCDDVEVEDDDEDDRVDLKRSDVAFRGRFLLVVPLAC</sequence>
<evidence type="ECO:0000313" key="8">
    <source>
        <dbReference type="EMBL" id="KAL0278502.1"/>
    </source>
</evidence>
<keyword evidence="5" id="KW-0255">Endonuclease</keyword>
<dbReference type="SUPFAM" id="SSF57756">
    <property type="entry name" value="Retrovirus zinc finger-like domains"/>
    <property type="match status" value="1"/>
</dbReference>
<dbReference type="EMBL" id="JARGDH010000001">
    <property type="protein sequence ID" value="KAL0278502.1"/>
    <property type="molecule type" value="Genomic_DNA"/>
</dbReference>
<dbReference type="InterPro" id="IPR050951">
    <property type="entry name" value="Retrovirus_Pol_polyprotein"/>
</dbReference>
<evidence type="ECO:0000256" key="5">
    <source>
        <dbReference type="ARBA" id="ARBA00022759"/>
    </source>
</evidence>
<dbReference type="InterPro" id="IPR041588">
    <property type="entry name" value="Integrase_H2C2"/>
</dbReference>
<dbReference type="PANTHER" id="PTHR37984:SF5">
    <property type="entry name" value="PROTEIN NYNRIN-LIKE"/>
    <property type="match status" value="1"/>
</dbReference>
<dbReference type="EC" id="2.7.7.49" evidence="1"/>
<dbReference type="InterPro" id="IPR001584">
    <property type="entry name" value="Integrase_cat-core"/>
</dbReference>
<feature type="domain" description="Integrase catalytic" evidence="7">
    <location>
        <begin position="536"/>
        <end position="630"/>
    </location>
</feature>
<protein>
    <recommendedName>
        <fullName evidence="1">RNA-directed DNA polymerase</fullName>
        <ecNumber evidence="1">2.7.7.49</ecNumber>
    </recommendedName>
</protein>
<dbReference type="InterPro" id="IPR001878">
    <property type="entry name" value="Znf_CCHC"/>
</dbReference>
<dbReference type="Gene3D" id="1.10.340.70">
    <property type="match status" value="1"/>
</dbReference>
<dbReference type="GO" id="GO:0008270">
    <property type="term" value="F:zinc ion binding"/>
    <property type="evidence" value="ECO:0007669"/>
    <property type="project" value="InterPro"/>
</dbReference>
<evidence type="ECO:0000259" key="7">
    <source>
        <dbReference type="PROSITE" id="PS50994"/>
    </source>
</evidence>
<dbReference type="InterPro" id="IPR012337">
    <property type="entry name" value="RNaseH-like_sf"/>
</dbReference>